<name>A0A3E0IMV7_9STAP</name>
<accession>A0A3E0IMV7</accession>
<reference evidence="1 2" key="1">
    <citation type="journal article" date="2018" name="Vet. Microbiol.">
        <title>Characterisation of Staphylococcus felis isolated from cats using whole genome sequencing.</title>
        <authorList>
            <person name="Worthing K."/>
            <person name="Pang S."/>
            <person name="Trott D.J."/>
            <person name="Abraham S."/>
            <person name="Coombs G.W."/>
            <person name="Jordan D."/>
            <person name="McIntyre L."/>
            <person name="Davies M.R."/>
            <person name="Norris J."/>
        </authorList>
    </citation>
    <scope>NUCLEOTIDE SEQUENCE [LARGE SCALE GENOMIC DNA]</scope>
    <source>
        <strain evidence="1 2">F9</strain>
    </source>
</reference>
<comment type="caution">
    <text evidence="1">The sequence shown here is derived from an EMBL/GenBank/DDBJ whole genome shotgun (WGS) entry which is preliminary data.</text>
</comment>
<protein>
    <submittedName>
        <fullName evidence="1">Uncharacterized protein</fullName>
    </submittedName>
</protein>
<gene>
    <name evidence="1" type="ORF">DOS83_09970</name>
</gene>
<dbReference type="AlphaFoldDB" id="A0A3E0IMV7"/>
<proteinExistence type="predicted"/>
<dbReference type="EMBL" id="QKXQ01000456">
    <property type="protein sequence ID" value="REH92776.1"/>
    <property type="molecule type" value="Genomic_DNA"/>
</dbReference>
<sequence length="68" mass="7869">IEIERFSSMMLILAPKYLTNRRNGAGTSIPKEKRIVWLAFPRGIGRAPVSTLILFPQESRQQYDVIYM</sequence>
<organism evidence="1 2">
    <name type="scientific">Staphylococcus felis</name>
    <dbReference type="NCBI Taxonomy" id="46127"/>
    <lineage>
        <taxon>Bacteria</taxon>
        <taxon>Bacillati</taxon>
        <taxon>Bacillota</taxon>
        <taxon>Bacilli</taxon>
        <taxon>Bacillales</taxon>
        <taxon>Staphylococcaceae</taxon>
        <taxon>Staphylococcus</taxon>
    </lineage>
</organism>
<dbReference type="Proteomes" id="UP000256562">
    <property type="component" value="Unassembled WGS sequence"/>
</dbReference>
<evidence type="ECO:0000313" key="1">
    <source>
        <dbReference type="EMBL" id="REH92776.1"/>
    </source>
</evidence>
<evidence type="ECO:0000313" key="2">
    <source>
        <dbReference type="Proteomes" id="UP000256562"/>
    </source>
</evidence>
<feature type="non-terminal residue" evidence="1">
    <location>
        <position position="1"/>
    </location>
</feature>